<accession>A0A1G9KFX7</accession>
<evidence type="ECO:0008006" key="4">
    <source>
        <dbReference type="Google" id="ProtNLM"/>
    </source>
</evidence>
<evidence type="ECO:0000313" key="2">
    <source>
        <dbReference type="EMBL" id="SDL48549.1"/>
    </source>
</evidence>
<keyword evidence="1" id="KW-0732">Signal</keyword>
<name>A0A1G9KFX7_9SPHI</name>
<dbReference type="OrthoDB" id="680758at2"/>
<organism evidence="2 3">
    <name type="scientific">Pedobacter steynii</name>
    <dbReference type="NCBI Taxonomy" id="430522"/>
    <lineage>
        <taxon>Bacteria</taxon>
        <taxon>Pseudomonadati</taxon>
        <taxon>Bacteroidota</taxon>
        <taxon>Sphingobacteriia</taxon>
        <taxon>Sphingobacteriales</taxon>
        <taxon>Sphingobacteriaceae</taxon>
        <taxon>Pedobacter</taxon>
    </lineage>
</organism>
<dbReference type="AlphaFoldDB" id="A0A1G9KFX7"/>
<sequence>MKSILSALSLLCIILMSGCQKKEFASPDQGRVISLKLSGVSTALLEFIYKDSVVATTQNSSEFVINTLLAVGDGAAKLEIRKKGSIDILQSQTILASPYNQNVSIYYDGDKLYDGLVKLGIKGYALSGELEFLSQGKVILSGTGVIDNSNNPAPILINKGEGQEVQVRKKGETAILFTKTIEASPSKQSLNFFFDGTSIVGNVQLDPPVDPKNMMIKAKFQTTFPNQFKGVDVDLVFYTRLTSAANTIIGTKMIPELLLKLPKDGSFNTLELPPLPGSNYIYSFDIVESGTYNLPYTSGSPLVVAGFTLKQNEGRYGILNFEAGKSKLLLLKDSRALVAATKSIYPSGAFTDLSQYFQ</sequence>
<proteinExistence type="predicted"/>
<evidence type="ECO:0000313" key="3">
    <source>
        <dbReference type="Proteomes" id="UP000183200"/>
    </source>
</evidence>
<feature type="signal peptide" evidence="1">
    <location>
        <begin position="1"/>
        <end position="21"/>
    </location>
</feature>
<gene>
    <name evidence="2" type="ORF">SAMN05421820_101566</name>
</gene>
<dbReference type="PROSITE" id="PS51257">
    <property type="entry name" value="PROKAR_LIPOPROTEIN"/>
    <property type="match status" value="1"/>
</dbReference>
<reference evidence="3" key="1">
    <citation type="submission" date="2016-10" db="EMBL/GenBank/DDBJ databases">
        <authorList>
            <person name="Varghese N."/>
            <person name="Submissions S."/>
        </authorList>
    </citation>
    <scope>NUCLEOTIDE SEQUENCE [LARGE SCALE GENOMIC DNA]</scope>
    <source>
        <strain evidence="3">DSM 19110</strain>
    </source>
</reference>
<dbReference type="Proteomes" id="UP000183200">
    <property type="component" value="Unassembled WGS sequence"/>
</dbReference>
<protein>
    <recommendedName>
        <fullName evidence="4">DUF4382 domain-containing protein</fullName>
    </recommendedName>
</protein>
<keyword evidence="3" id="KW-1185">Reference proteome</keyword>
<feature type="chain" id="PRO_5010230715" description="DUF4382 domain-containing protein" evidence="1">
    <location>
        <begin position="22"/>
        <end position="358"/>
    </location>
</feature>
<dbReference type="EMBL" id="FNGY01000001">
    <property type="protein sequence ID" value="SDL48549.1"/>
    <property type="molecule type" value="Genomic_DNA"/>
</dbReference>
<evidence type="ECO:0000256" key="1">
    <source>
        <dbReference type="SAM" id="SignalP"/>
    </source>
</evidence>
<dbReference type="RefSeq" id="WP_143010311.1">
    <property type="nucleotide sequence ID" value="NZ_FNGY01000001.1"/>
</dbReference>